<reference evidence="2" key="2">
    <citation type="journal article" date="2021" name="PeerJ">
        <title>Extensive microbial diversity within the chicken gut microbiome revealed by metagenomics and culture.</title>
        <authorList>
            <person name="Gilroy R."/>
            <person name="Ravi A."/>
            <person name="Getino M."/>
            <person name="Pursley I."/>
            <person name="Horton D.L."/>
            <person name="Alikhan N.F."/>
            <person name="Baker D."/>
            <person name="Gharbi K."/>
            <person name="Hall N."/>
            <person name="Watson M."/>
            <person name="Adriaenssens E.M."/>
            <person name="Foster-Nyarko E."/>
            <person name="Jarju S."/>
            <person name="Secka A."/>
            <person name="Antonio M."/>
            <person name="Oren A."/>
            <person name="Chaudhuri R.R."/>
            <person name="La Ragione R."/>
            <person name="Hildebrand F."/>
            <person name="Pallen M.J."/>
        </authorList>
    </citation>
    <scope>NUCLEOTIDE SEQUENCE</scope>
    <source>
        <strain evidence="2">CHK195-11698</strain>
    </source>
</reference>
<dbReference type="EC" id="3.5.99.6" evidence="2"/>
<comment type="caution">
    <text evidence="2">The sequence shown here is derived from an EMBL/GenBank/DDBJ whole genome shotgun (WGS) entry which is preliminary data.</text>
</comment>
<sequence>MKLIIEKNEEKMSESAMMILLGAMMQDKRVNISLTSGRSPRTMYKMMIPYVKDQEKFKDIQYYLFDDAPYEDGSHGGNWKEMQELFFGPANIPDERVHITTADNWETYDDEIRQAGGIDVMVIGLGWDGHFCGNCPRTTPLDSYTYRVLHTDKLKLNPVGYPERPQQPYDLTMGPKSLMRVKHLVMIVNGKEKAEILKKVLDSPISNEIPATVLKLHPNCTVICDEDAASLLNPEDYQRL</sequence>
<dbReference type="InterPro" id="IPR052960">
    <property type="entry name" value="GlcN6P_deaminase-like"/>
</dbReference>
<dbReference type="Gene3D" id="3.40.50.1360">
    <property type="match status" value="1"/>
</dbReference>
<dbReference type="PANTHER" id="PTHR42892">
    <property type="entry name" value="GLUCOSAMINE-6-PHOSPHATE DEAMINASE-LIKE PROTEIN BT_0258-RELATED"/>
    <property type="match status" value="1"/>
</dbReference>
<evidence type="ECO:0000313" key="3">
    <source>
        <dbReference type="Proteomes" id="UP000824175"/>
    </source>
</evidence>
<dbReference type="NCBIfam" id="NF009022">
    <property type="entry name" value="PRK12358.1"/>
    <property type="match status" value="1"/>
</dbReference>
<evidence type="ECO:0000259" key="1">
    <source>
        <dbReference type="Pfam" id="PF01182"/>
    </source>
</evidence>
<proteinExistence type="predicted"/>
<gene>
    <name evidence="2" type="ORF">IAD15_11965</name>
</gene>
<dbReference type="GO" id="GO:0004342">
    <property type="term" value="F:glucosamine-6-phosphate deaminase activity"/>
    <property type="evidence" value="ECO:0007669"/>
    <property type="project" value="UniProtKB-EC"/>
</dbReference>
<accession>A0A9D1HQA1</accession>
<dbReference type="AlphaFoldDB" id="A0A9D1HQA1"/>
<reference evidence="2" key="1">
    <citation type="submission" date="2020-10" db="EMBL/GenBank/DDBJ databases">
        <authorList>
            <person name="Gilroy R."/>
        </authorList>
    </citation>
    <scope>NUCLEOTIDE SEQUENCE</scope>
    <source>
        <strain evidence="2">CHK195-11698</strain>
    </source>
</reference>
<dbReference type="Pfam" id="PF01182">
    <property type="entry name" value="Glucosamine_iso"/>
    <property type="match status" value="1"/>
</dbReference>
<organism evidence="2 3">
    <name type="scientific">Candidatus Fimiplasma intestinipullorum</name>
    <dbReference type="NCBI Taxonomy" id="2840825"/>
    <lineage>
        <taxon>Bacteria</taxon>
        <taxon>Bacillati</taxon>
        <taxon>Bacillota</taxon>
        <taxon>Clostridia</taxon>
        <taxon>Eubacteriales</taxon>
        <taxon>Candidatus Fimiplasma</taxon>
    </lineage>
</organism>
<dbReference type="PROSITE" id="PS01161">
    <property type="entry name" value="GLC_GALNAC_ISOMERASE"/>
    <property type="match status" value="1"/>
</dbReference>
<dbReference type="Proteomes" id="UP000824175">
    <property type="component" value="Unassembled WGS sequence"/>
</dbReference>
<keyword evidence="2" id="KW-0378">Hydrolase</keyword>
<dbReference type="SUPFAM" id="SSF100950">
    <property type="entry name" value="NagB/RpiA/CoA transferase-like"/>
    <property type="match status" value="1"/>
</dbReference>
<dbReference type="EMBL" id="DVMJ01000112">
    <property type="protein sequence ID" value="HIU14760.1"/>
    <property type="molecule type" value="Genomic_DNA"/>
</dbReference>
<dbReference type="GO" id="GO:0006044">
    <property type="term" value="P:N-acetylglucosamine metabolic process"/>
    <property type="evidence" value="ECO:0007669"/>
    <property type="project" value="InterPro"/>
</dbReference>
<dbReference type="InterPro" id="IPR006148">
    <property type="entry name" value="Glc/Gal-6P_isomerase"/>
</dbReference>
<evidence type="ECO:0000313" key="2">
    <source>
        <dbReference type="EMBL" id="HIU14760.1"/>
    </source>
</evidence>
<feature type="domain" description="Glucosamine/galactosamine-6-phosphate isomerase" evidence="1">
    <location>
        <begin position="12"/>
        <end position="215"/>
    </location>
</feature>
<dbReference type="InterPro" id="IPR018321">
    <property type="entry name" value="Glucosamine6P_isomerase_CS"/>
</dbReference>
<dbReference type="PANTHER" id="PTHR42892:SF1">
    <property type="entry name" value="GLUCOSAMINE-6-PHOSPHATE ISOMERASE"/>
    <property type="match status" value="1"/>
</dbReference>
<protein>
    <submittedName>
        <fullName evidence="2">Glucosamine-6-phosphate deaminase</fullName>
        <ecNumber evidence="2">3.5.99.6</ecNumber>
    </submittedName>
</protein>
<dbReference type="InterPro" id="IPR037171">
    <property type="entry name" value="NagB/RpiA_transferase-like"/>
</dbReference>
<name>A0A9D1HQA1_9FIRM</name>
<dbReference type="GO" id="GO:0005975">
    <property type="term" value="P:carbohydrate metabolic process"/>
    <property type="evidence" value="ECO:0007669"/>
    <property type="project" value="InterPro"/>
</dbReference>